<dbReference type="PANTHER" id="PTHR11260">
    <property type="entry name" value="GLUTATHIONE S-TRANSFERASE, GST, SUPERFAMILY, GST DOMAIN CONTAINING"/>
    <property type="match status" value="1"/>
</dbReference>
<evidence type="ECO:0000259" key="6">
    <source>
        <dbReference type="PROSITE" id="PS50404"/>
    </source>
</evidence>
<evidence type="ECO:0000256" key="3">
    <source>
        <dbReference type="ARBA" id="ARBA00025743"/>
    </source>
</evidence>
<comment type="similarity">
    <text evidence="3">Belongs to the GST superfamily. Tau family.</text>
</comment>
<evidence type="ECO:0000313" key="9">
    <source>
        <dbReference type="Proteomes" id="UP001604277"/>
    </source>
</evidence>
<dbReference type="Pfam" id="PF02798">
    <property type="entry name" value="GST_N"/>
    <property type="match status" value="1"/>
</dbReference>
<evidence type="ECO:0000313" key="8">
    <source>
        <dbReference type="EMBL" id="KAL2546810.1"/>
    </source>
</evidence>
<protein>
    <recommendedName>
        <fullName evidence="5">Glutathione S-transferase</fullName>
        <ecNumber evidence="5">2.5.1.18</ecNumber>
    </recommendedName>
</protein>
<evidence type="ECO:0000256" key="1">
    <source>
        <dbReference type="ARBA" id="ARBA00022575"/>
    </source>
</evidence>
<comment type="catalytic activity">
    <reaction evidence="4 5">
        <text>RX + glutathione = an S-substituted glutathione + a halide anion + H(+)</text>
        <dbReference type="Rhea" id="RHEA:16437"/>
        <dbReference type="ChEBI" id="CHEBI:15378"/>
        <dbReference type="ChEBI" id="CHEBI:16042"/>
        <dbReference type="ChEBI" id="CHEBI:17792"/>
        <dbReference type="ChEBI" id="CHEBI:57925"/>
        <dbReference type="ChEBI" id="CHEBI:90779"/>
        <dbReference type="EC" id="2.5.1.18"/>
    </reaction>
</comment>
<evidence type="ECO:0000256" key="2">
    <source>
        <dbReference type="ARBA" id="ARBA00022679"/>
    </source>
</evidence>
<dbReference type="GO" id="GO:0009407">
    <property type="term" value="P:toxin catabolic process"/>
    <property type="evidence" value="ECO:0007669"/>
    <property type="project" value="UniProtKB-ARBA"/>
</dbReference>
<sequence>MATTTTSDGKLLGLWASPYTTRVQLALKLKSIEYELIQENLQNKSELLLQTNPVHKKVPVFIHGDKPICESLIIIQYIDDTWTNGPSILPSDPYDRAMARFWAAYIDDKWFPLLKELGGALGDEARASIVEKIFEGLVLLEEAFVKCSKGKALFGGDNVGYLDIALGCFLGWIKATEIMTGIKWLDETKTPGLVGWAERISSDSSIKDVLPEAQKLVELYTMSAGLEKGASN</sequence>
<dbReference type="SUPFAM" id="SSF52833">
    <property type="entry name" value="Thioredoxin-like"/>
    <property type="match status" value="1"/>
</dbReference>
<dbReference type="CDD" id="cd03185">
    <property type="entry name" value="GST_C_Tau"/>
    <property type="match status" value="1"/>
</dbReference>
<dbReference type="InterPro" id="IPR010987">
    <property type="entry name" value="Glutathione-S-Trfase_C-like"/>
</dbReference>
<dbReference type="SUPFAM" id="SSF47616">
    <property type="entry name" value="GST C-terminal domain-like"/>
    <property type="match status" value="1"/>
</dbReference>
<dbReference type="SFLD" id="SFLDG01152">
    <property type="entry name" value="Main.3:_Omega-_and_Tau-like"/>
    <property type="match status" value="1"/>
</dbReference>
<dbReference type="SFLD" id="SFLDG00358">
    <property type="entry name" value="Main_(cytGST)"/>
    <property type="match status" value="1"/>
</dbReference>
<dbReference type="Gene3D" id="1.20.1050.10">
    <property type="match status" value="1"/>
</dbReference>
<reference evidence="9" key="1">
    <citation type="submission" date="2024-07" db="EMBL/GenBank/DDBJ databases">
        <title>Two chromosome-level genome assemblies of Korean endemic species Abeliophyllum distichum and Forsythia ovata (Oleaceae).</title>
        <authorList>
            <person name="Jang H."/>
        </authorList>
    </citation>
    <scope>NUCLEOTIDE SEQUENCE [LARGE SCALE GENOMIC DNA]</scope>
</reference>
<comment type="caution">
    <text evidence="8">The sequence shown here is derived from an EMBL/GenBank/DDBJ whole genome shotgun (WGS) entry which is preliminary data.</text>
</comment>
<dbReference type="Pfam" id="PF13410">
    <property type="entry name" value="GST_C_2"/>
    <property type="match status" value="1"/>
</dbReference>
<dbReference type="Gene3D" id="3.40.30.10">
    <property type="entry name" value="Glutaredoxin"/>
    <property type="match status" value="1"/>
</dbReference>
<dbReference type="PROSITE" id="PS50405">
    <property type="entry name" value="GST_CTER"/>
    <property type="match status" value="1"/>
</dbReference>
<dbReference type="PROSITE" id="PS50404">
    <property type="entry name" value="GST_NTER"/>
    <property type="match status" value="1"/>
</dbReference>
<dbReference type="AlphaFoldDB" id="A0ABD1WAW3"/>
<dbReference type="InterPro" id="IPR036282">
    <property type="entry name" value="Glutathione-S-Trfase_C_sf"/>
</dbReference>
<dbReference type="InterPro" id="IPR045074">
    <property type="entry name" value="GST_C_Tau"/>
</dbReference>
<dbReference type="FunFam" id="3.40.30.10:FF:000044">
    <property type="entry name" value="Glutathione S-transferase GSTU6"/>
    <property type="match status" value="1"/>
</dbReference>
<dbReference type="InterPro" id="IPR040079">
    <property type="entry name" value="Glutathione_S-Trfase"/>
</dbReference>
<keyword evidence="5" id="KW-0963">Cytoplasm</keyword>
<dbReference type="CDD" id="cd03058">
    <property type="entry name" value="GST_N_Tau"/>
    <property type="match status" value="1"/>
</dbReference>
<dbReference type="PANTHER" id="PTHR11260:SF571">
    <property type="entry name" value="GLUTATHIONE TRANSFERASE"/>
    <property type="match status" value="1"/>
</dbReference>
<feature type="domain" description="GST N-terminal" evidence="6">
    <location>
        <begin position="7"/>
        <end position="86"/>
    </location>
</feature>
<name>A0ABD1WAW3_9LAMI</name>
<feature type="domain" description="GST C-terminal" evidence="7">
    <location>
        <begin position="92"/>
        <end position="223"/>
    </location>
</feature>
<dbReference type="SFLD" id="SFLDS00019">
    <property type="entry name" value="Glutathione_Transferase_(cytos"/>
    <property type="match status" value="1"/>
</dbReference>
<dbReference type="InterPro" id="IPR045073">
    <property type="entry name" value="Omega/Tau-like"/>
</dbReference>
<comment type="subcellular location">
    <subcellularLocation>
        <location evidence="5">Cytoplasm</location>
        <location evidence="5">Cytosol</location>
    </subcellularLocation>
</comment>
<dbReference type="EMBL" id="JBFOLJ010000004">
    <property type="protein sequence ID" value="KAL2546810.1"/>
    <property type="molecule type" value="Genomic_DNA"/>
</dbReference>
<accession>A0ABD1WAW3</accession>
<dbReference type="GO" id="GO:0004364">
    <property type="term" value="F:glutathione transferase activity"/>
    <property type="evidence" value="ECO:0007669"/>
    <property type="project" value="UniProtKB-UniRule"/>
</dbReference>
<gene>
    <name evidence="8" type="ORF">Fot_16043</name>
</gene>
<evidence type="ECO:0000256" key="5">
    <source>
        <dbReference type="RuleBase" id="RU369102"/>
    </source>
</evidence>
<dbReference type="Proteomes" id="UP001604277">
    <property type="component" value="Unassembled WGS sequence"/>
</dbReference>
<dbReference type="EC" id="2.5.1.18" evidence="5"/>
<keyword evidence="1" id="KW-0216">Detoxification</keyword>
<dbReference type="FunFam" id="1.20.1050.10:FF:000016">
    <property type="entry name" value="Glutathione S-transferase U9"/>
    <property type="match status" value="1"/>
</dbReference>
<evidence type="ECO:0000256" key="4">
    <source>
        <dbReference type="ARBA" id="ARBA00047960"/>
    </source>
</evidence>
<organism evidence="8 9">
    <name type="scientific">Forsythia ovata</name>
    <dbReference type="NCBI Taxonomy" id="205694"/>
    <lineage>
        <taxon>Eukaryota</taxon>
        <taxon>Viridiplantae</taxon>
        <taxon>Streptophyta</taxon>
        <taxon>Embryophyta</taxon>
        <taxon>Tracheophyta</taxon>
        <taxon>Spermatophyta</taxon>
        <taxon>Magnoliopsida</taxon>
        <taxon>eudicotyledons</taxon>
        <taxon>Gunneridae</taxon>
        <taxon>Pentapetalae</taxon>
        <taxon>asterids</taxon>
        <taxon>lamiids</taxon>
        <taxon>Lamiales</taxon>
        <taxon>Oleaceae</taxon>
        <taxon>Forsythieae</taxon>
        <taxon>Forsythia</taxon>
    </lineage>
</organism>
<keyword evidence="9" id="KW-1185">Reference proteome</keyword>
<proteinExistence type="inferred from homology"/>
<dbReference type="GO" id="GO:0005829">
    <property type="term" value="C:cytosol"/>
    <property type="evidence" value="ECO:0007669"/>
    <property type="project" value="UniProtKB-SubCell"/>
</dbReference>
<keyword evidence="2 5" id="KW-0808">Transferase</keyword>
<dbReference type="InterPro" id="IPR036249">
    <property type="entry name" value="Thioredoxin-like_sf"/>
</dbReference>
<comment type="function">
    <text evidence="5">Is involved in the conjugation of reduced glutathione to a wide number of exogenous and endogenous hydrophobic electrophiles.</text>
</comment>
<evidence type="ECO:0000259" key="7">
    <source>
        <dbReference type="PROSITE" id="PS50405"/>
    </source>
</evidence>
<dbReference type="InterPro" id="IPR004045">
    <property type="entry name" value="Glutathione_S-Trfase_N"/>
</dbReference>